<dbReference type="PANTHER" id="PTHR30349:SF41">
    <property type="entry name" value="INTEGRASE_RECOMBINASE PROTEIN MJ0367-RELATED"/>
    <property type="match status" value="1"/>
</dbReference>
<feature type="domain" description="Tyr recombinase" evidence="6">
    <location>
        <begin position="194"/>
        <end position="385"/>
    </location>
</feature>
<proteinExistence type="inferred from homology"/>
<evidence type="ECO:0000256" key="2">
    <source>
        <dbReference type="ARBA" id="ARBA00022908"/>
    </source>
</evidence>
<evidence type="ECO:0000256" key="4">
    <source>
        <dbReference type="ARBA" id="ARBA00023172"/>
    </source>
</evidence>
<dbReference type="InterPro" id="IPR010998">
    <property type="entry name" value="Integrase_recombinase_N"/>
</dbReference>
<dbReference type="InterPro" id="IPR044068">
    <property type="entry name" value="CB"/>
</dbReference>
<evidence type="ECO:0000256" key="5">
    <source>
        <dbReference type="PROSITE-ProRule" id="PRU01248"/>
    </source>
</evidence>
<evidence type="ECO:0000259" key="6">
    <source>
        <dbReference type="PROSITE" id="PS51898"/>
    </source>
</evidence>
<sequence>MASHEILGGKVLVYRRENSKKWQCSTRINGKNWRTSTGEESLALAKEFAEDWFFRMKAKEKGGGLKDEKTFKDAAKRYLEEYDVVTSGTRSRVYVSHNERRLRLYLLPFFGDLGLSEVTAGKVQEFRVMRYNSAPEKVPANEPDGKPQKKLPARSTLHQEIVTLRQVLKTAIRHGWLTHLPDLSTPYNSSSKISHRAWFSAEEYKRLYTATRNRAEKHRDKRFQWNAQQLHDYVLFMANTGLRPDEAKRLQYRDVEIVEDEETGDTILLIQVRGKRGVGYCKSMPSAVIPFERLLKRNLPKPDALIFEDNHVEMFNNILEEEGLKFDREGNRRTAYSLRHTYICLRLMEGADIYQVAKNCRTSVEMIEKYYASHISTSISAAAVNVRRKVKSKKLIVAHEKRNAHRI</sequence>
<dbReference type="EMBL" id="JADBEC010000001">
    <property type="protein sequence ID" value="MBE1503120.1"/>
    <property type="molecule type" value="Genomic_DNA"/>
</dbReference>
<dbReference type="InterPro" id="IPR013762">
    <property type="entry name" value="Integrase-like_cat_sf"/>
</dbReference>
<comment type="similarity">
    <text evidence="1">Belongs to the 'phage' integrase family.</text>
</comment>
<gene>
    <name evidence="8" type="ORF">H4W29_000301</name>
</gene>
<name>A0ABR9IIX6_RHIVS</name>
<reference evidence="8 9" key="1">
    <citation type="submission" date="2020-10" db="EMBL/GenBank/DDBJ databases">
        <title>Sequencing the genomes of 1000 actinobacteria strains.</title>
        <authorList>
            <person name="Klenk H.-P."/>
        </authorList>
    </citation>
    <scope>NUCLEOTIDE SEQUENCE [LARGE SCALE GENOMIC DNA]</scope>
    <source>
        <strain evidence="8 9">DSM 7307</strain>
    </source>
</reference>
<dbReference type="InterPro" id="IPR011010">
    <property type="entry name" value="DNA_brk_join_enz"/>
</dbReference>
<protein>
    <submittedName>
        <fullName evidence="8">Integrase</fullName>
    </submittedName>
</protein>
<dbReference type="PROSITE" id="PS51898">
    <property type="entry name" value="TYR_RECOMBINASE"/>
    <property type="match status" value="1"/>
</dbReference>
<keyword evidence="9" id="KW-1185">Reference proteome</keyword>
<dbReference type="PANTHER" id="PTHR30349">
    <property type="entry name" value="PHAGE INTEGRASE-RELATED"/>
    <property type="match status" value="1"/>
</dbReference>
<evidence type="ECO:0000259" key="7">
    <source>
        <dbReference type="PROSITE" id="PS51900"/>
    </source>
</evidence>
<comment type="caution">
    <text evidence="8">The sequence shown here is derived from an EMBL/GenBank/DDBJ whole genome shotgun (WGS) entry which is preliminary data.</text>
</comment>
<dbReference type="RefSeq" id="WP_192727383.1">
    <property type="nucleotide sequence ID" value="NZ_BAAAVL010000003.1"/>
</dbReference>
<evidence type="ECO:0000256" key="1">
    <source>
        <dbReference type="ARBA" id="ARBA00008857"/>
    </source>
</evidence>
<keyword evidence="4" id="KW-0233">DNA recombination</keyword>
<dbReference type="InterPro" id="IPR002104">
    <property type="entry name" value="Integrase_catalytic"/>
</dbReference>
<evidence type="ECO:0000313" key="8">
    <source>
        <dbReference type="EMBL" id="MBE1503120.1"/>
    </source>
</evidence>
<dbReference type="PROSITE" id="PS51900">
    <property type="entry name" value="CB"/>
    <property type="match status" value="1"/>
</dbReference>
<dbReference type="InterPro" id="IPR050090">
    <property type="entry name" value="Tyrosine_recombinase_XerCD"/>
</dbReference>
<dbReference type="Gene3D" id="1.10.150.130">
    <property type="match status" value="1"/>
</dbReference>
<dbReference type="SUPFAM" id="SSF56349">
    <property type="entry name" value="DNA breaking-rejoining enzymes"/>
    <property type="match status" value="1"/>
</dbReference>
<keyword evidence="3 5" id="KW-0238">DNA-binding</keyword>
<evidence type="ECO:0000313" key="9">
    <source>
        <dbReference type="Proteomes" id="UP000620262"/>
    </source>
</evidence>
<organism evidence="8 9">
    <name type="scientific">Rhizobium viscosum</name>
    <name type="common">Arthrobacter viscosus</name>
    <dbReference type="NCBI Taxonomy" id="1673"/>
    <lineage>
        <taxon>Bacteria</taxon>
        <taxon>Pseudomonadati</taxon>
        <taxon>Pseudomonadota</taxon>
        <taxon>Alphaproteobacteria</taxon>
        <taxon>Hyphomicrobiales</taxon>
        <taxon>Rhizobiaceae</taxon>
        <taxon>Rhizobium/Agrobacterium group</taxon>
        <taxon>Rhizobium</taxon>
    </lineage>
</organism>
<accession>A0ABR9IIX6</accession>
<evidence type="ECO:0000256" key="3">
    <source>
        <dbReference type="ARBA" id="ARBA00023125"/>
    </source>
</evidence>
<keyword evidence="2" id="KW-0229">DNA integration</keyword>
<dbReference type="Proteomes" id="UP000620262">
    <property type="component" value="Unassembled WGS sequence"/>
</dbReference>
<feature type="domain" description="Core-binding (CB)" evidence="7">
    <location>
        <begin position="69"/>
        <end position="172"/>
    </location>
</feature>
<dbReference type="Gene3D" id="1.10.443.10">
    <property type="entry name" value="Intergrase catalytic core"/>
    <property type="match status" value="1"/>
</dbReference>